<evidence type="ECO:0000256" key="6">
    <source>
        <dbReference type="ARBA" id="ARBA00023136"/>
    </source>
</evidence>
<dbReference type="PANTHER" id="PTHR34582:SF6">
    <property type="entry name" value="UPF0702 TRANSMEMBRANE PROTEIN YCAP"/>
    <property type="match status" value="1"/>
</dbReference>
<feature type="transmembrane region" description="Helical" evidence="7">
    <location>
        <begin position="67"/>
        <end position="89"/>
    </location>
</feature>
<accession>A0AA49GBT6</accession>
<evidence type="ECO:0000256" key="4">
    <source>
        <dbReference type="ARBA" id="ARBA00022692"/>
    </source>
</evidence>
<keyword evidence="5 7" id="KW-1133">Transmembrane helix</keyword>
<protein>
    <submittedName>
        <fullName evidence="10">DUF421 domain-containing protein</fullName>
    </submittedName>
</protein>
<keyword evidence="3" id="KW-1003">Cell membrane</keyword>
<keyword evidence="11" id="KW-1185">Reference proteome</keyword>
<evidence type="ECO:0000259" key="8">
    <source>
        <dbReference type="Pfam" id="PF04239"/>
    </source>
</evidence>
<reference evidence="10 11" key="1">
    <citation type="submission" date="2023-08" db="EMBL/GenBank/DDBJ databases">
        <title>Comparative genomics and taxonomic characterization of three novel marine species of genus Marivirga.</title>
        <authorList>
            <person name="Muhammad N."/>
            <person name="Kim S.-G."/>
        </authorList>
    </citation>
    <scope>NUCLEOTIDE SEQUENCE [LARGE SCALE GENOMIC DNA]</scope>
    <source>
        <strain evidence="10 11">BDSF4-3</strain>
    </source>
</reference>
<evidence type="ECO:0000259" key="9">
    <source>
        <dbReference type="Pfam" id="PF20730"/>
    </source>
</evidence>
<feature type="domain" description="YetF C-terminal" evidence="8">
    <location>
        <begin position="90"/>
        <end position="162"/>
    </location>
</feature>
<gene>
    <name evidence="10" type="ORF">QYS49_23995</name>
</gene>
<feature type="transmembrane region" description="Helical" evidence="7">
    <location>
        <begin position="42"/>
        <end position="61"/>
    </location>
</feature>
<comment type="subcellular location">
    <subcellularLocation>
        <location evidence="1">Cell membrane</location>
        <topology evidence="1">Multi-pass membrane protein</topology>
    </subcellularLocation>
</comment>
<name>A0AA49GBT6_9BACT</name>
<evidence type="ECO:0000256" key="3">
    <source>
        <dbReference type="ARBA" id="ARBA00022475"/>
    </source>
</evidence>
<evidence type="ECO:0000313" key="10">
    <source>
        <dbReference type="EMBL" id="WKK74732.1"/>
    </source>
</evidence>
<dbReference type="InterPro" id="IPR023090">
    <property type="entry name" value="UPF0702_alpha/beta_dom_sf"/>
</dbReference>
<dbReference type="Proteomes" id="UP001230496">
    <property type="component" value="Chromosome"/>
</dbReference>
<evidence type="ECO:0000256" key="5">
    <source>
        <dbReference type="ARBA" id="ARBA00022989"/>
    </source>
</evidence>
<evidence type="ECO:0000256" key="7">
    <source>
        <dbReference type="SAM" id="Phobius"/>
    </source>
</evidence>
<dbReference type="AlphaFoldDB" id="A0AA49GBT6"/>
<proteinExistence type="inferred from homology"/>
<dbReference type="Pfam" id="PF20730">
    <property type="entry name" value="YetF_N"/>
    <property type="match status" value="1"/>
</dbReference>
<dbReference type="GO" id="GO:0005886">
    <property type="term" value="C:plasma membrane"/>
    <property type="evidence" value="ECO:0007669"/>
    <property type="project" value="UniProtKB-SubCell"/>
</dbReference>
<dbReference type="InterPro" id="IPR048454">
    <property type="entry name" value="YetF_N"/>
</dbReference>
<keyword evidence="6 7" id="KW-0472">Membrane</keyword>
<organism evidence="10 11">
    <name type="scientific">Marivirga salinarum</name>
    <dbReference type="NCBI Taxonomy" id="3059078"/>
    <lineage>
        <taxon>Bacteria</taxon>
        <taxon>Pseudomonadati</taxon>
        <taxon>Bacteroidota</taxon>
        <taxon>Cytophagia</taxon>
        <taxon>Cytophagales</taxon>
        <taxon>Marivirgaceae</taxon>
        <taxon>Marivirga</taxon>
    </lineage>
</organism>
<comment type="similarity">
    <text evidence="2">Belongs to the UPF0702 family.</text>
</comment>
<dbReference type="Pfam" id="PF04239">
    <property type="entry name" value="DUF421"/>
    <property type="match status" value="1"/>
</dbReference>
<evidence type="ECO:0000256" key="2">
    <source>
        <dbReference type="ARBA" id="ARBA00006448"/>
    </source>
</evidence>
<feature type="domain" description="YetF-like N-terminal transmembrane" evidence="9">
    <location>
        <begin position="21"/>
        <end position="86"/>
    </location>
</feature>
<dbReference type="PANTHER" id="PTHR34582">
    <property type="entry name" value="UPF0702 TRANSMEMBRANE PROTEIN YCAP"/>
    <property type="match status" value="1"/>
</dbReference>
<dbReference type="KEGG" id="msaa:QYS49_23995"/>
<evidence type="ECO:0000313" key="11">
    <source>
        <dbReference type="Proteomes" id="UP001230496"/>
    </source>
</evidence>
<sequence length="173" mass="19663">MENIWFNSWDNILSVIYVTPLAYFAMVISLRISGKRTLSKMNAFDFVVTIALGSILASVTLNQKIPLADGITAVIVFIGLQFLFTWLSVRVKAFKTLITSKPSLIFYNGDFHYSAMKKERITVEEVYSAARQKGYSTLDEIDIMILETTGDISIIKKIKKQKETTFRDVDMEP</sequence>
<feature type="transmembrane region" description="Helical" evidence="7">
    <location>
        <begin position="12"/>
        <end position="30"/>
    </location>
</feature>
<dbReference type="Gene3D" id="3.30.240.20">
    <property type="entry name" value="bsu07140 like domains"/>
    <property type="match status" value="1"/>
</dbReference>
<dbReference type="RefSeq" id="WP_308347302.1">
    <property type="nucleotide sequence ID" value="NZ_CP129971.1"/>
</dbReference>
<dbReference type="InterPro" id="IPR007353">
    <property type="entry name" value="DUF421"/>
</dbReference>
<dbReference type="EMBL" id="CP129971">
    <property type="protein sequence ID" value="WKK74732.1"/>
    <property type="molecule type" value="Genomic_DNA"/>
</dbReference>
<evidence type="ECO:0000256" key="1">
    <source>
        <dbReference type="ARBA" id="ARBA00004651"/>
    </source>
</evidence>
<keyword evidence="4 7" id="KW-0812">Transmembrane</keyword>